<dbReference type="EMBL" id="JANAWD010000507">
    <property type="protein sequence ID" value="KAJ3478482.1"/>
    <property type="molecule type" value="Genomic_DNA"/>
</dbReference>
<evidence type="ECO:0000259" key="1">
    <source>
        <dbReference type="PROSITE" id="PS50097"/>
    </source>
</evidence>
<dbReference type="CDD" id="cd18186">
    <property type="entry name" value="BTB_POZ_ZBTB_KLHL-like"/>
    <property type="match status" value="2"/>
</dbReference>
<evidence type="ECO:0000313" key="2">
    <source>
        <dbReference type="EMBL" id="KAJ3478482.1"/>
    </source>
</evidence>
<proteinExistence type="predicted"/>
<dbReference type="InterPro" id="IPR011333">
    <property type="entry name" value="SKP1/BTB/POZ_sf"/>
</dbReference>
<protein>
    <recommendedName>
        <fullName evidence="1">BTB domain-containing protein</fullName>
    </recommendedName>
</protein>
<feature type="domain" description="BTB" evidence="1">
    <location>
        <begin position="238"/>
        <end position="302"/>
    </location>
</feature>
<sequence>MMIESRTASPPFDDSSTSDVVIRTSDGVDFYVHKLILSLASPFFKQLFTLHQPSESFVINAASPPVIDVSEKSHVIDGVLRLCYPVQQPDMSTVSSVVDTLAAATKYDISIAISRLKAPLSKLLSTLPLEVYALACQYRLEDVAVDAAEAWEGVAISAQGQEDKLSIQWKLTPAGESYVPEMAEIPSGMYARLVNYVRSGIAPPSFCTPPRFPPPPPTPSFHPLVEFVVTRSHFPLSTDIAVYSIDAVQFSAHRAILSSASEVMRDILSRDQTLDRLDLAENGDTLAIVFRSCYPGGINLANGIPVSLTASVLSAARKYKLPVLEGAAKRRLQEMVQSDPLDVFFHTAMVGWKEGARDAAVRLSRLPIYDLYTSTMETTSAKYYHALLKFRFDYRRAVAKCIHYCESFSDQILGDELWGDWMDCDGVHSEVILAAAFASAQSVRDMETTYEAYYSNPMISSEVLPEHCLQDIKEIKASLLVSLSQVQLELDWGD</sequence>
<comment type="caution">
    <text evidence="2">The sequence shown here is derived from an EMBL/GenBank/DDBJ whole genome shotgun (WGS) entry which is preliminary data.</text>
</comment>
<feature type="domain" description="BTB" evidence="1">
    <location>
        <begin position="18"/>
        <end position="84"/>
    </location>
</feature>
<organism evidence="2 3">
    <name type="scientific">Meripilus lineatus</name>
    <dbReference type="NCBI Taxonomy" id="2056292"/>
    <lineage>
        <taxon>Eukaryota</taxon>
        <taxon>Fungi</taxon>
        <taxon>Dikarya</taxon>
        <taxon>Basidiomycota</taxon>
        <taxon>Agaricomycotina</taxon>
        <taxon>Agaricomycetes</taxon>
        <taxon>Polyporales</taxon>
        <taxon>Meripilaceae</taxon>
        <taxon>Meripilus</taxon>
    </lineage>
</organism>
<dbReference type="PANTHER" id="PTHR24410:SF23">
    <property type="entry name" value="BTB DOMAIN-CONTAINING PROTEIN-RELATED"/>
    <property type="match status" value="1"/>
</dbReference>
<gene>
    <name evidence="2" type="ORF">NLI96_g9720</name>
</gene>
<dbReference type="PROSITE" id="PS50097">
    <property type="entry name" value="BTB"/>
    <property type="match status" value="2"/>
</dbReference>
<reference evidence="2" key="1">
    <citation type="submission" date="2022-07" db="EMBL/GenBank/DDBJ databases">
        <title>Genome Sequence of Physisporinus lineatus.</title>
        <authorList>
            <person name="Buettner E."/>
        </authorList>
    </citation>
    <scope>NUCLEOTIDE SEQUENCE</scope>
    <source>
        <strain evidence="2">VT162</strain>
    </source>
</reference>
<dbReference type="InterPro" id="IPR051481">
    <property type="entry name" value="BTB-POZ/Galectin-3-binding"/>
</dbReference>
<dbReference type="AlphaFoldDB" id="A0AAD5UWL3"/>
<dbReference type="Pfam" id="PF00651">
    <property type="entry name" value="BTB"/>
    <property type="match status" value="2"/>
</dbReference>
<dbReference type="InterPro" id="IPR000210">
    <property type="entry name" value="BTB/POZ_dom"/>
</dbReference>
<dbReference type="Gene3D" id="3.30.710.10">
    <property type="entry name" value="Potassium Channel Kv1.1, Chain A"/>
    <property type="match status" value="2"/>
</dbReference>
<name>A0AAD5UWL3_9APHY</name>
<dbReference type="SMART" id="SM00225">
    <property type="entry name" value="BTB"/>
    <property type="match status" value="2"/>
</dbReference>
<accession>A0AAD5UWL3</accession>
<dbReference type="Proteomes" id="UP001212997">
    <property type="component" value="Unassembled WGS sequence"/>
</dbReference>
<evidence type="ECO:0000313" key="3">
    <source>
        <dbReference type="Proteomes" id="UP001212997"/>
    </source>
</evidence>
<dbReference type="PANTHER" id="PTHR24410">
    <property type="entry name" value="HL07962P-RELATED"/>
    <property type="match status" value="1"/>
</dbReference>
<dbReference type="SUPFAM" id="SSF54695">
    <property type="entry name" value="POZ domain"/>
    <property type="match status" value="2"/>
</dbReference>
<keyword evidence="3" id="KW-1185">Reference proteome</keyword>